<dbReference type="EMBL" id="JAIFRP010000026">
    <property type="protein sequence ID" value="KAK2584067.1"/>
    <property type="molecule type" value="Genomic_DNA"/>
</dbReference>
<reference evidence="10" key="2">
    <citation type="journal article" date="2023" name="Commun. Biol.">
        <title>Intrasexual cuticular hydrocarbon dimorphism in a wasp sheds light on hydrocarbon biosynthesis genes in Hymenoptera.</title>
        <authorList>
            <person name="Moris V.C."/>
            <person name="Podsiadlowski L."/>
            <person name="Martin S."/>
            <person name="Oeyen J.P."/>
            <person name="Donath A."/>
            <person name="Petersen M."/>
            <person name="Wilbrandt J."/>
            <person name="Misof B."/>
            <person name="Liedtke D."/>
            <person name="Thamm M."/>
            <person name="Scheiner R."/>
            <person name="Schmitt T."/>
            <person name="Niehuis O."/>
        </authorList>
    </citation>
    <scope>NUCLEOTIDE SEQUENCE</scope>
    <source>
        <strain evidence="10">GBR_01_08_01A</strain>
    </source>
</reference>
<feature type="disulfide bond" evidence="6">
    <location>
        <begin position="534"/>
        <end position="545"/>
    </location>
</feature>
<keyword evidence="3" id="KW-0406">Ion transport</keyword>
<feature type="disulfide bond" evidence="6">
    <location>
        <begin position="511"/>
        <end position="537"/>
    </location>
</feature>
<dbReference type="PIRSF" id="PIRSF002549">
    <property type="entry name" value="Transferrin"/>
    <property type="match status" value="1"/>
</dbReference>
<evidence type="ECO:0000256" key="6">
    <source>
        <dbReference type="PIRSR" id="PIRSR002549-4"/>
    </source>
</evidence>
<feature type="binding site" evidence="4">
    <location>
        <position position="478"/>
    </location>
    <ligand>
        <name>hydrogencarbonate</name>
        <dbReference type="ChEBI" id="CHEBI:17544"/>
        <label>1</label>
    </ligand>
</feature>
<comment type="caution">
    <text evidence="10">The sequence shown here is derived from an EMBL/GenBank/DDBJ whole genome shotgun (WGS) entry which is preliminary data.</text>
</comment>
<keyword evidence="7" id="KW-0472">Membrane</keyword>
<evidence type="ECO:0000313" key="11">
    <source>
        <dbReference type="Proteomes" id="UP001258017"/>
    </source>
</evidence>
<dbReference type="PANTHER" id="PTHR11485">
    <property type="entry name" value="TRANSFERRIN"/>
    <property type="match status" value="1"/>
</dbReference>
<feature type="disulfide bond" evidence="6">
    <location>
        <begin position="371"/>
        <end position="389"/>
    </location>
</feature>
<protein>
    <recommendedName>
        <fullName evidence="3">Transferrin</fullName>
    </recommendedName>
</protein>
<feature type="disulfide bond" evidence="6">
    <location>
        <begin position="592"/>
        <end position="611"/>
    </location>
</feature>
<dbReference type="SMART" id="SM00094">
    <property type="entry name" value="TR_FER"/>
    <property type="match status" value="1"/>
</dbReference>
<gene>
    <name evidence="10" type="ORF">KPH14_006514</name>
</gene>
<evidence type="ECO:0000256" key="1">
    <source>
        <dbReference type="ARBA" id="ARBA00022737"/>
    </source>
</evidence>
<evidence type="ECO:0000256" key="2">
    <source>
        <dbReference type="ARBA" id="ARBA00023157"/>
    </source>
</evidence>
<feature type="domain" description="Transferrin-like" evidence="9">
    <location>
        <begin position="358"/>
        <end position="695"/>
    </location>
</feature>
<dbReference type="PROSITE" id="PS51408">
    <property type="entry name" value="TRANSFERRIN_LIKE_4"/>
    <property type="match status" value="2"/>
</dbReference>
<keyword evidence="2 6" id="KW-1015">Disulfide bond</keyword>
<feature type="binding site" evidence="4">
    <location>
        <position position="136"/>
    </location>
    <ligand>
        <name>hydrogencarbonate</name>
        <dbReference type="ChEBI" id="CHEBI:17544"/>
        <label>1</label>
    </ligand>
</feature>
<dbReference type="PRINTS" id="PR00422">
    <property type="entry name" value="TRANSFERRIN"/>
</dbReference>
<keyword evidence="3 5" id="KW-0408">Iron</keyword>
<evidence type="ECO:0000256" key="3">
    <source>
        <dbReference type="PIRNR" id="PIRNR002549"/>
    </source>
</evidence>
<keyword evidence="3" id="KW-0410">Iron transport</keyword>
<dbReference type="GO" id="GO:0055037">
    <property type="term" value="C:recycling endosome"/>
    <property type="evidence" value="ECO:0007669"/>
    <property type="project" value="TreeGrafter"/>
</dbReference>
<proteinExistence type="inferred from homology"/>
<dbReference type="GO" id="GO:0005886">
    <property type="term" value="C:plasma membrane"/>
    <property type="evidence" value="ECO:0007669"/>
    <property type="project" value="TreeGrafter"/>
</dbReference>
<dbReference type="AlphaFoldDB" id="A0AAD9RQM4"/>
<dbReference type="GO" id="GO:0005615">
    <property type="term" value="C:extracellular space"/>
    <property type="evidence" value="ECO:0007669"/>
    <property type="project" value="InterPro"/>
</dbReference>
<feature type="disulfide bond" evidence="6">
    <location>
        <begin position="361"/>
        <end position="398"/>
    </location>
</feature>
<feature type="chain" id="PRO_5041986318" description="Transferrin" evidence="8">
    <location>
        <begin position="17"/>
        <end position="725"/>
    </location>
</feature>
<keyword evidence="8" id="KW-0732">Signal</keyword>
<sequence length="725" mass="80760">MRTLFLVILAAVSTYAKQKYKFCAPNSIDDGTCAAIQRGDSQVTCLRVSDDAECAIRLANGEADFGMFSTDALLLTCQYYPNEIVPIFELRHKDKSKQEFEFQSVAVVPADFKPVKSGSTFANLKDAGLCHPGFSKAQWWNDYILKYFERNTYNANCQKDITAIENELENIKSFFGKACRPGDWAAESNFSNALKKKYPELCALCDDTTACKYNNEEKHGHVGALNCLTSGRGKVAYVALEYVRQYFKENETAQYQFLCPDGSLQNLTSNAPCAWVKQPWGAIAARKQLATNLTQDLNSWLGSPTSFAAESWTESLNRVIQEDSIVTDILGSTSLLSYLARGRKDVQLSDVQSCGNVIRWCTMGSLETAKCEWIAKQAIALGIEPKISCWQNNSTFGCFRDIADNRADIMTIDSNYGYIARQAYGLTPILYTEINEETSKNNMIMAVLRKPENDNYTIKNFHQLKGRTACFPEYGGIAWLSFIKVARMNHIFSTDSCDYPGLLDNLLSGACTPGIEDPNRVSHTINSTIVSKLCSVCPHENGIICSLNDDNRYYGDEGALTCLNEGAGDIAFVEIGNIREEKNDFNRYRVLCKNGSLAATTGFNLDKPEHCALSVIVDSEVVVRRNNTEIDTLNTVLSLLKLEDWLGYRVYSSRVLHVYGKFNNTDDLLFKSSTIGLVPATSKIESVLAHKELFSHIDDCTSAGSFVIANVTLITLVVMFFFSMN</sequence>
<evidence type="ECO:0000256" key="5">
    <source>
        <dbReference type="PIRSR" id="PIRSR002549-3"/>
    </source>
</evidence>
<dbReference type="GO" id="GO:0046872">
    <property type="term" value="F:metal ion binding"/>
    <property type="evidence" value="ECO:0007669"/>
    <property type="project" value="UniProtKB-KW"/>
</dbReference>
<evidence type="ECO:0000256" key="8">
    <source>
        <dbReference type="SAM" id="SignalP"/>
    </source>
</evidence>
<feature type="transmembrane region" description="Helical" evidence="7">
    <location>
        <begin position="703"/>
        <end position="722"/>
    </location>
</feature>
<comment type="function">
    <text evidence="3">Transferrins are iron binding transport proteins which bind Fe(3+) ion in association with the binding of an anion, usually bicarbonate.</text>
</comment>
<dbReference type="GO" id="GO:0006826">
    <property type="term" value="P:iron ion transport"/>
    <property type="evidence" value="ECO:0007669"/>
    <property type="project" value="UniProtKB-KW"/>
</dbReference>
<keyword evidence="11" id="KW-1185">Reference proteome</keyword>
<feature type="disulfide bond" evidence="6">
    <location>
        <begin position="470"/>
        <end position="562"/>
    </location>
</feature>
<feature type="disulfide bond" evidence="6">
    <location>
        <begin position="23"/>
        <end position="54"/>
    </location>
</feature>
<reference evidence="10" key="1">
    <citation type="submission" date="2021-08" db="EMBL/GenBank/DDBJ databases">
        <authorList>
            <person name="Misof B."/>
            <person name="Oliver O."/>
            <person name="Podsiadlowski L."/>
            <person name="Donath A."/>
            <person name="Peters R."/>
            <person name="Mayer C."/>
            <person name="Rust J."/>
            <person name="Gunkel S."/>
            <person name="Lesny P."/>
            <person name="Martin S."/>
            <person name="Oeyen J.P."/>
            <person name="Petersen M."/>
            <person name="Panagiotis P."/>
            <person name="Wilbrandt J."/>
            <person name="Tanja T."/>
        </authorList>
    </citation>
    <scope>NUCLEOTIDE SEQUENCE</scope>
    <source>
        <strain evidence="10">GBR_01_08_01A</strain>
        <tissue evidence="10">Thorax + abdomen</tissue>
    </source>
</reference>
<feature type="domain" description="Transferrin-like" evidence="9">
    <location>
        <begin position="20"/>
        <end position="354"/>
    </location>
</feature>
<evidence type="ECO:0000256" key="7">
    <source>
        <dbReference type="SAM" id="Phobius"/>
    </source>
</evidence>
<name>A0AAD9RQM4_9HYME</name>
<feature type="disulfide bond" evidence="6">
    <location>
        <begin position="130"/>
        <end position="227"/>
    </location>
</feature>
<keyword evidence="1" id="KW-0677">Repeat</keyword>
<dbReference type="Proteomes" id="UP001258017">
    <property type="component" value="Unassembled WGS sequence"/>
</dbReference>
<feature type="disulfide bond" evidence="6">
    <location>
        <begin position="202"/>
        <end position="211"/>
    </location>
</feature>
<evidence type="ECO:0000256" key="4">
    <source>
        <dbReference type="PIRSR" id="PIRSR002549-2"/>
    </source>
</evidence>
<keyword evidence="7" id="KW-1133">Transmembrane helix</keyword>
<evidence type="ECO:0000259" key="9">
    <source>
        <dbReference type="PROSITE" id="PS51408"/>
    </source>
</evidence>
<dbReference type="Gene3D" id="3.40.190.10">
    <property type="entry name" value="Periplasmic binding protein-like II"/>
    <property type="match status" value="3"/>
</dbReference>
<dbReference type="CDD" id="cd13529">
    <property type="entry name" value="PBP2_transferrin"/>
    <property type="match status" value="1"/>
</dbReference>
<keyword evidence="3 5" id="KW-0479">Metal-binding</keyword>
<dbReference type="GO" id="GO:0005769">
    <property type="term" value="C:early endosome"/>
    <property type="evidence" value="ECO:0007669"/>
    <property type="project" value="TreeGrafter"/>
</dbReference>
<keyword evidence="7" id="KW-0812">Transmembrane</keyword>
<keyword evidence="3" id="KW-0813">Transport</keyword>
<organism evidence="10 11">
    <name type="scientific">Odynerus spinipes</name>
    <dbReference type="NCBI Taxonomy" id="1348599"/>
    <lineage>
        <taxon>Eukaryota</taxon>
        <taxon>Metazoa</taxon>
        <taxon>Ecdysozoa</taxon>
        <taxon>Arthropoda</taxon>
        <taxon>Hexapoda</taxon>
        <taxon>Insecta</taxon>
        <taxon>Pterygota</taxon>
        <taxon>Neoptera</taxon>
        <taxon>Endopterygota</taxon>
        <taxon>Hymenoptera</taxon>
        <taxon>Apocrita</taxon>
        <taxon>Aculeata</taxon>
        <taxon>Vespoidea</taxon>
        <taxon>Vespidae</taxon>
        <taxon>Eumeninae</taxon>
        <taxon>Odynerus</taxon>
    </lineage>
</organism>
<feature type="signal peptide" evidence="8">
    <location>
        <begin position="1"/>
        <end position="16"/>
    </location>
</feature>
<dbReference type="Pfam" id="PF00405">
    <property type="entry name" value="Transferrin"/>
    <property type="match status" value="2"/>
</dbReference>
<feature type="disulfide bond" evidence="6">
    <location>
        <begin position="259"/>
        <end position="273"/>
    </location>
</feature>
<dbReference type="PANTHER" id="PTHR11485:SF57">
    <property type="entry name" value="TRANSFERRIN"/>
    <property type="match status" value="1"/>
</dbReference>
<evidence type="ECO:0000313" key="10">
    <source>
        <dbReference type="EMBL" id="KAK2584067.1"/>
    </source>
</evidence>
<feature type="binding site" evidence="5">
    <location>
        <position position="413"/>
    </location>
    <ligand>
        <name>Fe(3+)</name>
        <dbReference type="ChEBI" id="CHEBI:29034"/>
        <label>1</label>
    </ligand>
</feature>
<feature type="disulfide bond" evidence="6">
    <location>
        <begin position="179"/>
        <end position="205"/>
    </location>
</feature>
<dbReference type="SUPFAM" id="SSF53850">
    <property type="entry name" value="Periplasmic binding protein-like II"/>
    <property type="match status" value="2"/>
</dbReference>
<comment type="similarity">
    <text evidence="3">Belongs to the transferrin family.</text>
</comment>
<dbReference type="InterPro" id="IPR016357">
    <property type="entry name" value="Transferrin"/>
</dbReference>
<dbReference type="InterPro" id="IPR001156">
    <property type="entry name" value="Transferrin-like_dom"/>
</dbReference>
<feature type="disulfide bond" evidence="6">
    <location>
        <begin position="33"/>
        <end position="45"/>
    </location>
</feature>
<accession>A0AAD9RQM4</accession>